<proteinExistence type="predicted"/>
<dbReference type="EMBL" id="JAIGNO010000006">
    <property type="protein sequence ID" value="MBX7482962.1"/>
    <property type="molecule type" value="Genomic_DNA"/>
</dbReference>
<gene>
    <name evidence="1" type="ORF">K3174_10495</name>
</gene>
<accession>A0ABS7J6L5</accession>
<sequence>MPQAFNNTRHADLVNLIATYLEDSGRSARWFGLRIAKDARLVPHLARGQEFPSSVLVAACEHILAFYQREALSEVAFADQVIRPARLPMPLAA</sequence>
<name>A0ABS7J6L5_9SPHN</name>
<reference evidence="1 2" key="1">
    <citation type="submission" date="2021-08" db="EMBL/GenBank/DDBJ databases">
        <title>Comparative Genomics Analysis of the Genus Qipengyuania Reveals Extensive Genetic Diversity and Metabolic Versatility, Including the Description of Fifteen Novel Species.</title>
        <authorList>
            <person name="Liu Y."/>
        </authorList>
    </citation>
    <scope>NUCLEOTIDE SEQUENCE [LARGE SCALE GENOMIC DNA]</scope>
    <source>
        <strain evidence="1 2">6D47A</strain>
    </source>
</reference>
<protein>
    <submittedName>
        <fullName evidence="1">Uncharacterized protein</fullName>
    </submittedName>
</protein>
<dbReference type="RefSeq" id="WP_221558224.1">
    <property type="nucleotide sequence ID" value="NZ_JAIGNO010000006.1"/>
</dbReference>
<comment type="caution">
    <text evidence="1">The sequence shown here is derived from an EMBL/GenBank/DDBJ whole genome shotgun (WGS) entry which is preliminary data.</text>
</comment>
<evidence type="ECO:0000313" key="1">
    <source>
        <dbReference type="EMBL" id="MBX7482962.1"/>
    </source>
</evidence>
<keyword evidence="2" id="KW-1185">Reference proteome</keyword>
<organism evidence="1 2">
    <name type="scientific">Qipengyuania qiaonensis</name>
    <dbReference type="NCBI Taxonomy" id="2867240"/>
    <lineage>
        <taxon>Bacteria</taxon>
        <taxon>Pseudomonadati</taxon>
        <taxon>Pseudomonadota</taxon>
        <taxon>Alphaproteobacteria</taxon>
        <taxon>Sphingomonadales</taxon>
        <taxon>Erythrobacteraceae</taxon>
        <taxon>Qipengyuania</taxon>
    </lineage>
</organism>
<dbReference type="Proteomes" id="UP000755104">
    <property type="component" value="Unassembled WGS sequence"/>
</dbReference>
<evidence type="ECO:0000313" key="2">
    <source>
        <dbReference type="Proteomes" id="UP000755104"/>
    </source>
</evidence>